<name>A0A6N2V6X9_ANAHA</name>
<accession>A0A6N2V6X9</accession>
<evidence type="ECO:0000256" key="2">
    <source>
        <dbReference type="SAM" id="SignalP"/>
    </source>
</evidence>
<evidence type="ECO:0000259" key="3">
    <source>
        <dbReference type="Pfam" id="PF13529"/>
    </source>
</evidence>
<feature type="chain" id="PRO_5039043054" description="Peptidase C39-like domain-containing protein" evidence="2">
    <location>
        <begin position="22"/>
        <end position="411"/>
    </location>
</feature>
<sequence>MRRRVMTIAMATFFAGMMAFCDVDIIAAEENVVTEATTETAIISTTEEVTTEQNQSELKNNTTKVENKVTISKKHKKDKTSSRRKRPKSKERYYKKKKIAEKNVDSKNEIIKKQKNQKEYIGDYIYFNQTDSIWNNNNLSLRSAGCGPTAVAVCISNLTHKFVSPVTVAGWAKKEGYYSSSGSLHSAIPAMASHWNLQCRGLYKNEKEIERALRSGHMVVGLMGPGYFTNGGHFISLLTINKKGMVEVADVGSRVRSQKTYDLAFIIQNSKIADAGGPFWEIWSNKTDGNNHKKQKRKNKVHNKVIKQSDDQNKNKEEIIRKFYLNLQIDLTDFEKEIPMDELLIGIKSQGIQDHKSKINDHLKELGNQLNDEKIVQVSETYSFGMDAMQLHKERTYFAVPTYLENITRIN</sequence>
<feature type="signal peptide" evidence="2">
    <location>
        <begin position="1"/>
        <end position="21"/>
    </location>
</feature>
<dbReference type="Pfam" id="PF13529">
    <property type="entry name" value="Peptidase_C39_2"/>
    <property type="match status" value="1"/>
</dbReference>
<evidence type="ECO:0000313" key="4">
    <source>
        <dbReference type="EMBL" id="VYT25928.1"/>
    </source>
</evidence>
<gene>
    <name evidence="4" type="ORF">AHLFYP4_02224</name>
</gene>
<dbReference type="InterPro" id="IPR039564">
    <property type="entry name" value="Peptidase_C39-like"/>
</dbReference>
<proteinExistence type="predicted"/>
<feature type="region of interest" description="Disordered" evidence="1">
    <location>
        <begin position="48"/>
        <end position="95"/>
    </location>
</feature>
<reference evidence="4" key="1">
    <citation type="submission" date="2019-11" db="EMBL/GenBank/DDBJ databases">
        <authorList>
            <person name="Feng L."/>
        </authorList>
    </citation>
    <scope>NUCLEOTIDE SEQUENCE</scope>
    <source>
        <strain evidence="4">AhadrusLFYP4</strain>
    </source>
</reference>
<organism evidence="4">
    <name type="scientific">Anaerostipes hadrus</name>
    <dbReference type="NCBI Taxonomy" id="649756"/>
    <lineage>
        <taxon>Bacteria</taxon>
        <taxon>Bacillati</taxon>
        <taxon>Bacillota</taxon>
        <taxon>Clostridia</taxon>
        <taxon>Lachnospirales</taxon>
        <taxon>Lachnospiraceae</taxon>
        <taxon>Anaerostipes</taxon>
    </lineage>
</organism>
<feature type="domain" description="Peptidase C39-like" evidence="3">
    <location>
        <begin position="124"/>
        <end position="250"/>
    </location>
</feature>
<evidence type="ECO:0000256" key="1">
    <source>
        <dbReference type="SAM" id="MobiDB-lite"/>
    </source>
</evidence>
<dbReference type="EMBL" id="CACRSX010000051">
    <property type="protein sequence ID" value="VYT25928.1"/>
    <property type="molecule type" value="Genomic_DNA"/>
</dbReference>
<feature type="compositionally biased region" description="Polar residues" evidence="1">
    <location>
        <begin position="53"/>
        <end position="64"/>
    </location>
</feature>
<dbReference type="AlphaFoldDB" id="A0A6N2V6X9"/>
<feature type="compositionally biased region" description="Basic residues" evidence="1">
    <location>
        <begin position="71"/>
        <end position="95"/>
    </location>
</feature>
<keyword evidence="2" id="KW-0732">Signal</keyword>
<feature type="region of interest" description="Disordered" evidence="1">
    <location>
        <begin position="286"/>
        <end position="309"/>
    </location>
</feature>
<protein>
    <recommendedName>
        <fullName evidence="3">Peptidase C39-like domain-containing protein</fullName>
    </recommendedName>
</protein>
<feature type="compositionally biased region" description="Basic residues" evidence="1">
    <location>
        <begin position="292"/>
        <end position="305"/>
    </location>
</feature>